<dbReference type="AlphaFoldDB" id="A0AAW9PYJ9"/>
<feature type="signal peptide" evidence="2">
    <location>
        <begin position="1"/>
        <end position="23"/>
    </location>
</feature>
<dbReference type="Gene3D" id="3.40.190.10">
    <property type="entry name" value="Periplasmic binding protein-like II"/>
    <property type="match status" value="1"/>
</dbReference>
<keyword evidence="4" id="KW-1185">Reference proteome</keyword>
<dbReference type="Gene3D" id="3.40.190.150">
    <property type="entry name" value="Bordetella uptake gene, domain 1"/>
    <property type="match status" value="1"/>
</dbReference>
<dbReference type="PANTHER" id="PTHR42928">
    <property type="entry name" value="TRICARBOXYLATE-BINDING PROTEIN"/>
    <property type="match status" value="1"/>
</dbReference>
<dbReference type="InterPro" id="IPR005064">
    <property type="entry name" value="BUG"/>
</dbReference>
<dbReference type="InterPro" id="IPR042100">
    <property type="entry name" value="Bug_dom1"/>
</dbReference>
<evidence type="ECO:0000313" key="3">
    <source>
        <dbReference type="EMBL" id="MEF7612596.1"/>
    </source>
</evidence>
<reference evidence="3 4" key="1">
    <citation type="submission" date="2024-02" db="EMBL/GenBank/DDBJ databases">
        <title>Genome sequence of Aquincola sp. MAHUQ-54.</title>
        <authorList>
            <person name="Huq M.A."/>
        </authorList>
    </citation>
    <scope>NUCLEOTIDE SEQUENCE [LARGE SCALE GENOMIC DNA]</scope>
    <source>
        <strain evidence="3 4">MAHUQ-54</strain>
    </source>
</reference>
<name>A0AAW9PYJ9_9BURK</name>
<sequence length="321" mass="33239">MHSAMRRGLLALALLAGAAPAVAEPFPAKPITLVVPQGPGSGSDVTARLVANYLGPVLGQTVVVDNRAGGSGIVAHQAVARAAPDGYTLLFTSTAQLLVVPLINPAAKYTMGDFTAVAPILRAPFAVVVANEPGAPKSFNELLQRLRAGPQSYASAGIGTMTHLGSELWMRKAGVSASHIPYKGSGQALTDLMGGQTLFATDSLTAEMTHIRSGKLRALAIADAQRKPSLPDVPTFDEAGLPGVQVAVIGGLFAPKGVPQDVAGRIASAMTKVLAMPEVQQRFAAMESEPLTMPADEFVKLLGKEAAVWAPLVRDLGVKVE</sequence>
<dbReference type="PIRSF" id="PIRSF017082">
    <property type="entry name" value="YflP"/>
    <property type="match status" value="1"/>
</dbReference>
<evidence type="ECO:0000313" key="4">
    <source>
        <dbReference type="Proteomes" id="UP001336250"/>
    </source>
</evidence>
<comment type="similarity">
    <text evidence="1">Belongs to the UPF0065 (bug) family.</text>
</comment>
<dbReference type="EMBL" id="JAZIBG010000008">
    <property type="protein sequence ID" value="MEF7612596.1"/>
    <property type="molecule type" value="Genomic_DNA"/>
</dbReference>
<dbReference type="RefSeq" id="WP_332287492.1">
    <property type="nucleotide sequence ID" value="NZ_JAZIBG010000008.1"/>
</dbReference>
<evidence type="ECO:0000256" key="2">
    <source>
        <dbReference type="SAM" id="SignalP"/>
    </source>
</evidence>
<dbReference type="SUPFAM" id="SSF53850">
    <property type="entry name" value="Periplasmic binding protein-like II"/>
    <property type="match status" value="1"/>
</dbReference>
<protein>
    <submittedName>
        <fullName evidence="3">Tripartite tricarboxylate transporter substrate binding protein</fullName>
    </submittedName>
</protein>
<proteinExistence type="inferred from homology"/>
<accession>A0AAW9PYJ9</accession>
<feature type="chain" id="PRO_5043959389" evidence="2">
    <location>
        <begin position="24"/>
        <end position="321"/>
    </location>
</feature>
<keyword evidence="2" id="KW-0732">Signal</keyword>
<gene>
    <name evidence="3" type="ORF">V4F39_01655</name>
</gene>
<evidence type="ECO:0000256" key="1">
    <source>
        <dbReference type="ARBA" id="ARBA00006987"/>
    </source>
</evidence>
<dbReference type="PANTHER" id="PTHR42928:SF5">
    <property type="entry name" value="BLR1237 PROTEIN"/>
    <property type="match status" value="1"/>
</dbReference>
<dbReference type="Proteomes" id="UP001336250">
    <property type="component" value="Unassembled WGS sequence"/>
</dbReference>
<dbReference type="CDD" id="cd07012">
    <property type="entry name" value="PBP2_Bug_TTT"/>
    <property type="match status" value="1"/>
</dbReference>
<dbReference type="Pfam" id="PF03401">
    <property type="entry name" value="TctC"/>
    <property type="match status" value="1"/>
</dbReference>
<comment type="caution">
    <text evidence="3">The sequence shown here is derived from an EMBL/GenBank/DDBJ whole genome shotgun (WGS) entry which is preliminary data.</text>
</comment>
<organism evidence="3 4">
    <name type="scientific">Aquincola agrisoli</name>
    <dbReference type="NCBI Taxonomy" id="3119538"/>
    <lineage>
        <taxon>Bacteria</taxon>
        <taxon>Pseudomonadati</taxon>
        <taxon>Pseudomonadota</taxon>
        <taxon>Betaproteobacteria</taxon>
        <taxon>Burkholderiales</taxon>
        <taxon>Sphaerotilaceae</taxon>
        <taxon>Aquincola</taxon>
    </lineage>
</organism>